<sequence length="691" mass="77873">MQILNPKFSPGATSGEAPDAKPGPFQVQLVSAFRPDGPRGIIISSLQAERRSSVVTLGENSASSPSDLGHDQIPSILSRLHNVEQHLGMLKPVRHSGDAGADIAEIRSLLAPAMHDNLRVRDEPFVASPNMSTPIYSDQYHRSHGDIMESLSLRRDLSRPENPPFGMWWTFTVEETLLWPILEYSSSVNSSLDVVLEDSGEDSDGQDDHRSGDEPALSNPKKRKSVAPRGARSGLDDGTMVPELIESFLRNVHIKLPILEPNELRARAANLVENGLEWDGETCQVLLACALGAISCPWQSSDLDNYSHRKPTWERYSMARDYFNAGQKRLGALFAQSSLIAAQCSFMAGTFLMYLQKPVGGWRLLNVASIACRTYISKRLARESMGKRPKYSQSMEQRLCWSCFKAEREVACEFGMETSNLNVIAYSTSLPTPPNGYASDANTTSSSHEAVSSDGLTPFTVPQEPYEDQSWYFFLTEIMLRKLEMRIDNFFQDKRREAYRSSGGSAEVFFHSLVEALQEFRYQLSSYYESIPPAMRFPLDGLMPCKDELRHYLRWRLYSVKHDICLPALYVLLHNDVSRWSSALVNDLIGLTNECLKLDIIFLKTAVTTHRQHDTWLRIRKGVRSALILIAARKLKSQNRPGLEELEVPDDETCREGARVLVNGLEYWSTELRDCATNLQILRNLHSDFQV</sequence>
<dbReference type="Proteomes" id="UP000722485">
    <property type="component" value="Unassembled WGS sequence"/>
</dbReference>
<evidence type="ECO:0000256" key="1">
    <source>
        <dbReference type="ARBA" id="ARBA00023242"/>
    </source>
</evidence>
<reference evidence="4" key="1">
    <citation type="submission" date="2020-03" db="EMBL/GenBank/DDBJ databases">
        <title>Draft Genome Sequence of Cylindrodendrum hubeiense.</title>
        <authorList>
            <person name="Buettner E."/>
            <person name="Kellner H."/>
        </authorList>
    </citation>
    <scope>NUCLEOTIDE SEQUENCE</scope>
    <source>
        <strain evidence="4">IHI 201604</strain>
    </source>
</reference>
<dbReference type="OrthoDB" id="4356994at2759"/>
<dbReference type="GO" id="GO:0008270">
    <property type="term" value="F:zinc ion binding"/>
    <property type="evidence" value="ECO:0007669"/>
    <property type="project" value="InterPro"/>
</dbReference>
<dbReference type="InterPro" id="IPR007219">
    <property type="entry name" value="XnlR_reg_dom"/>
</dbReference>
<feature type="domain" description="Xylanolytic transcriptional activator regulatory" evidence="3">
    <location>
        <begin position="245"/>
        <end position="439"/>
    </location>
</feature>
<gene>
    <name evidence="4" type="ORF">G7Z17_g3004</name>
</gene>
<evidence type="ECO:0000313" key="5">
    <source>
        <dbReference type="Proteomes" id="UP000722485"/>
    </source>
</evidence>
<proteinExistence type="predicted"/>
<keyword evidence="1" id="KW-0539">Nucleus</keyword>
<protein>
    <recommendedName>
        <fullName evidence="3">Xylanolytic transcriptional activator regulatory domain-containing protein</fullName>
    </recommendedName>
</protein>
<dbReference type="CDD" id="cd12148">
    <property type="entry name" value="fungal_TF_MHR"/>
    <property type="match status" value="1"/>
</dbReference>
<feature type="compositionally biased region" description="Acidic residues" evidence="2">
    <location>
        <begin position="196"/>
        <end position="205"/>
    </location>
</feature>
<evidence type="ECO:0000313" key="4">
    <source>
        <dbReference type="EMBL" id="KAF7554283.1"/>
    </source>
</evidence>
<dbReference type="InterPro" id="IPR053181">
    <property type="entry name" value="EcdB-like_regulator"/>
</dbReference>
<dbReference type="AlphaFoldDB" id="A0A9P5HIP3"/>
<dbReference type="EMBL" id="JAANBB010000034">
    <property type="protein sequence ID" value="KAF7554283.1"/>
    <property type="molecule type" value="Genomic_DNA"/>
</dbReference>
<name>A0A9P5HIP3_9HYPO</name>
<feature type="region of interest" description="Disordered" evidence="2">
    <location>
        <begin position="1"/>
        <end position="23"/>
    </location>
</feature>
<feature type="region of interest" description="Disordered" evidence="2">
    <location>
        <begin position="196"/>
        <end position="238"/>
    </location>
</feature>
<organism evidence="4 5">
    <name type="scientific">Cylindrodendrum hubeiense</name>
    <dbReference type="NCBI Taxonomy" id="595255"/>
    <lineage>
        <taxon>Eukaryota</taxon>
        <taxon>Fungi</taxon>
        <taxon>Dikarya</taxon>
        <taxon>Ascomycota</taxon>
        <taxon>Pezizomycotina</taxon>
        <taxon>Sordariomycetes</taxon>
        <taxon>Hypocreomycetidae</taxon>
        <taxon>Hypocreales</taxon>
        <taxon>Nectriaceae</taxon>
        <taxon>Cylindrodendrum</taxon>
    </lineage>
</organism>
<evidence type="ECO:0000259" key="3">
    <source>
        <dbReference type="Pfam" id="PF04082"/>
    </source>
</evidence>
<dbReference type="GO" id="GO:0003677">
    <property type="term" value="F:DNA binding"/>
    <property type="evidence" value="ECO:0007669"/>
    <property type="project" value="InterPro"/>
</dbReference>
<accession>A0A9P5HIP3</accession>
<dbReference type="PANTHER" id="PTHR47785:SF5">
    <property type="entry name" value="ZN(II)2CYS6 TRANSCRIPTION FACTOR (EUROFUNG)"/>
    <property type="match status" value="1"/>
</dbReference>
<comment type="caution">
    <text evidence="4">The sequence shown here is derived from an EMBL/GenBank/DDBJ whole genome shotgun (WGS) entry which is preliminary data.</text>
</comment>
<dbReference type="PANTHER" id="PTHR47785">
    <property type="entry name" value="ZN(II)2CYS6 TRANSCRIPTION FACTOR (EUROFUNG)-RELATED-RELATED"/>
    <property type="match status" value="1"/>
</dbReference>
<keyword evidence="5" id="KW-1185">Reference proteome</keyword>
<dbReference type="Pfam" id="PF04082">
    <property type="entry name" value="Fungal_trans"/>
    <property type="match status" value="1"/>
</dbReference>
<dbReference type="GO" id="GO:0006351">
    <property type="term" value="P:DNA-templated transcription"/>
    <property type="evidence" value="ECO:0007669"/>
    <property type="project" value="InterPro"/>
</dbReference>
<evidence type="ECO:0000256" key="2">
    <source>
        <dbReference type="SAM" id="MobiDB-lite"/>
    </source>
</evidence>